<dbReference type="SUPFAM" id="SSF48403">
    <property type="entry name" value="Ankyrin repeat"/>
    <property type="match status" value="1"/>
</dbReference>
<dbReference type="InterPro" id="IPR002110">
    <property type="entry name" value="Ankyrin_rpt"/>
</dbReference>
<dbReference type="InterPro" id="IPR027417">
    <property type="entry name" value="P-loop_NTPase"/>
</dbReference>
<gene>
    <name evidence="5" type="ORF">FNYG_15490</name>
</gene>
<evidence type="ECO:0000313" key="5">
    <source>
        <dbReference type="EMBL" id="PNP55551.1"/>
    </source>
</evidence>
<dbReference type="AlphaFoldDB" id="A0A2K0UCP6"/>
<evidence type="ECO:0000259" key="3">
    <source>
        <dbReference type="Pfam" id="PF22939"/>
    </source>
</evidence>
<organism evidence="5 6">
    <name type="scientific">Gibberella nygamai</name>
    <name type="common">Bean root rot disease fungus</name>
    <name type="synonym">Fusarium nygamai</name>
    <dbReference type="NCBI Taxonomy" id="42673"/>
    <lineage>
        <taxon>Eukaryota</taxon>
        <taxon>Fungi</taxon>
        <taxon>Dikarya</taxon>
        <taxon>Ascomycota</taxon>
        <taxon>Pezizomycotina</taxon>
        <taxon>Sordariomycetes</taxon>
        <taxon>Hypocreomycetidae</taxon>
        <taxon>Hypocreales</taxon>
        <taxon>Nectriaceae</taxon>
        <taxon>Fusarium</taxon>
        <taxon>Fusarium fujikuroi species complex</taxon>
    </lineage>
</organism>
<comment type="caution">
    <text evidence="5">The sequence shown here is derived from an EMBL/GenBank/DDBJ whole genome shotgun (WGS) entry which is preliminary data.</text>
</comment>
<dbReference type="Gene3D" id="3.40.50.300">
    <property type="entry name" value="P-loop containing nucleotide triphosphate hydrolases"/>
    <property type="match status" value="1"/>
</dbReference>
<dbReference type="OrthoDB" id="448455at2759"/>
<feature type="domain" description="GPI inositol-deacylase winged helix" evidence="3">
    <location>
        <begin position="442"/>
        <end position="518"/>
    </location>
</feature>
<evidence type="ECO:0000313" key="6">
    <source>
        <dbReference type="Proteomes" id="UP000236664"/>
    </source>
</evidence>
<dbReference type="InterPro" id="IPR036770">
    <property type="entry name" value="Ankyrin_rpt-contain_sf"/>
</dbReference>
<dbReference type="Pfam" id="PF12796">
    <property type="entry name" value="Ank_2"/>
    <property type="match status" value="1"/>
</dbReference>
<reference evidence="5 6" key="1">
    <citation type="submission" date="2017-06" db="EMBL/GenBank/DDBJ databases">
        <title>Genome of Fusarium nygamai isolate CS10214.</title>
        <authorList>
            <person name="Gardiner D.M."/>
            <person name="Obanor F."/>
            <person name="Kazan K."/>
        </authorList>
    </citation>
    <scope>NUCLEOTIDE SEQUENCE [LARGE SCALE GENOMIC DNA]</scope>
    <source>
        <strain evidence="5 6">CS10214</strain>
    </source>
</reference>
<dbReference type="Pfam" id="PF24883">
    <property type="entry name" value="NPHP3_N"/>
    <property type="match status" value="1"/>
</dbReference>
<keyword evidence="1" id="KW-0677">Repeat</keyword>
<dbReference type="PROSITE" id="PS50088">
    <property type="entry name" value="ANK_REPEAT"/>
    <property type="match status" value="2"/>
</dbReference>
<dbReference type="Proteomes" id="UP000236664">
    <property type="component" value="Unassembled WGS sequence"/>
</dbReference>
<dbReference type="InterPro" id="IPR056884">
    <property type="entry name" value="NPHP3-like_N"/>
</dbReference>
<dbReference type="InterPro" id="IPR054471">
    <property type="entry name" value="GPIID_WHD"/>
</dbReference>
<dbReference type="STRING" id="42673.A0A2K0UCP6"/>
<accession>A0A2K0UCP6</accession>
<keyword evidence="2" id="KW-0040">ANK repeat</keyword>
<dbReference type="PANTHER" id="PTHR10039:SF15">
    <property type="entry name" value="NACHT DOMAIN-CONTAINING PROTEIN"/>
    <property type="match status" value="1"/>
</dbReference>
<feature type="repeat" description="ANK" evidence="2">
    <location>
        <begin position="686"/>
        <end position="718"/>
    </location>
</feature>
<feature type="domain" description="Nephrocystin 3-like N-terminal" evidence="4">
    <location>
        <begin position="185"/>
        <end position="274"/>
    </location>
</feature>
<dbReference type="SMART" id="SM00248">
    <property type="entry name" value="ANK"/>
    <property type="match status" value="5"/>
</dbReference>
<dbReference type="PROSITE" id="PS50297">
    <property type="entry name" value="ANK_REP_REGION"/>
    <property type="match status" value="2"/>
</dbReference>
<dbReference type="Pfam" id="PF22939">
    <property type="entry name" value="WHD_GPIID"/>
    <property type="match status" value="1"/>
</dbReference>
<name>A0A2K0UCP6_GIBNY</name>
<evidence type="ECO:0000256" key="2">
    <source>
        <dbReference type="PROSITE-ProRule" id="PRU00023"/>
    </source>
</evidence>
<dbReference type="SUPFAM" id="SSF52540">
    <property type="entry name" value="P-loop containing nucleoside triphosphate hydrolases"/>
    <property type="match status" value="1"/>
</dbReference>
<sequence>MSFGYGVGDAIAVCQLATKLRKDFVSAPGQLKSIHTELKGLSHVLQDVEDLLSEEDLSPYRDKHLRDILTGCHTLLNDVSIMVNKNSVVDSEQSQFSGKARRVWKRLNWDPSDVNELRARMATQVALLNAFMSSLTTDSVFAIRDSVHNLRTRQEEQEREKIINWVSDADYSLQQADFLSRREEGTGEWLIESGDFHRWMSIKKLTMFCPGVPGCGKTILTSIVIDNLQSRFAENPKVGVAFVYCNFRRKSEQSAWDLLGSILRQLLFQLPTLPPAFIVLDALDELPVSRDGRDKLLAELFKLQDSTGVNLFATSRFIPDIERIFGGALVNEIRGHPDDIRRYLMSSFSGFRSFVTRNVELQNEIVDKILKSVDGIFLLAQLSVQALQEKTTAKAMRLALRKLPKLLPSTISVYRTDTPQAKEAYDLAYEEAMERISTQHPDSRDLAMKVLSWISQAKRPLTTVELQHALAVEEDEEDLDLDNAPAIEDMISVCAGLVIVDEQSRIIRLLHYTAQEYFERTLHLWFPGASEYVARTCVQYLQFYSMDWDFSRYSLSVQRYGKGVAEFKAAHPFYGYAVEHWGRHCRGSPMDGSLFLSQFLKRERNFIEGTVEANICSSYYYPITPVRVCAYFGLYRTLKILATEGVRVNPEDPQTIGPLHLAAHEGHVDVVEFLLKHGAVVDQPYQGKTSFYIAARQGHLDVLSSLMEAGANPNRKADGRTPLLCATCDNNVRTAQFLLQREEVDLHAEGYDTNGYGMTTALMEAISRCHDELAILLSNTGRVNVAMADRKGKQPTSCADSGGEEFSSLHLRGGDITRQIYKWGEYVTNDMQRSKSFSLSRPEPENETLDINSIKVPGGFRRNFLQRAARGASANTNQWEWDGARISQGRNVFTSSFLEYLSIQSSTRLPVIPTYKQKK</sequence>
<dbReference type="EMBL" id="MTQA01000585">
    <property type="protein sequence ID" value="PNP55551.1"/>
    <property type="molecule type" value="Genomic_DNA"/>
</dbReference>
<dbReference type="PANTHER" id="PTHR10039">
    <property type="entry name" value="AMELOGENIN"/>
    <property type="match status" value="1"/>
</dbReference>
<keyword evidence="6" id="KW-1185">Reference proteome</keyword>
<proteinExistence type="predicted"/>
<dbReference type="Gene3D" id="1.25.40.20">
    <property type="entry name" value="Ankyrin repeat-containing domain"/>
    <property type="match status" value="1"/>
</dbReference>
<feature type="repeat" description="ANK" evidence="2">
    <location>
        <begin position="654"/>
        <end position="686"/>
    </location>
</feature>
<evidence type="ECO:0000256" key="1">
    <source>
        <dbReference type="ARBA" id="ARBA00022737"/>
    </source>
</evidence>
<dbReference type="Pfam" id="PF00023">
    <property type="entry name" value="Ank"/>
    <property type="match status" value="1"/>
</dbReference>
<protein>
    <submittedName>
        <fullName evidence="5">Uncharacterized protein</fullName>
    </submittedName>
</protein>
<evidence type="ECO:0000259" key="4">
    <source>
        <dbReference type="Pfam" id="PF24883"/>
    </source>
</evidence>